<keyword evidence="1" id="KW-0285">Flavoprotein</keyword>
<name>A0AAW0CD74_9AGAR</name>
<dbReference type="AlphaFoldDB" id="A0AAW0CD74"/>
<proteinExistence type="predicted"/>
<keyword evidence="4" id="KW-0503">Monooxygenase</keyword>
<dbReference type="EMBL" id="JAWWNJ010000019">
    <property type="protein sequence ID" value="KAK7035835.1"/>
    <property type="molecule type" value="Genomic_DNA"/>
</dbReference>
<keyword evidence="3" id="KW-0560">Oxidoreductase</keyword>
<dbReference type="Gene3D" id="3.50.50.60">
    <property type="entry name" value="FAD/NAD(P)-binding domain"/>
    <property type="match status" value="1"/>
</dbReference>
<dbReference type="PRINTS" id="PR00411">
    <property type="entry name" value="PNDRDTASEI"/>
</dbReference>
<evidence type="ECO:0000256" key="3">
    <source>
        <dbReference type="ARBA" id="ARBA00023002"/>
    </source>
</evidence>
<dbReference type="InterPro" id="IPR036188">
    <property type="entry name" value="FAD/NAD-bd_sf"/>
</dbReference>
<dbReference type="Proteomes" id="UP001362999">
    <property type="component" value="Unassembled WGS sequence"/>
</dbReference>
<reference evidence="4 5" key="1">
    <citation type="journal article" date="2024" name="J Genomics">
        <title>Draft genome sequencing and assembly of Favolaschia claudopus CIRM-BRFM 2984 isolated from oak limbs.</title>
        <authorList>
            <person name="Navarro D."/>
            <person name="Drula E."/>
            <person name="Chaduli D."/>
            <person name="Cazenave R."/>
            <person name="Ahrendt S."/>
            <person name="Wang J."/>
            <person name="Lipzen A."/>
            <person name="Daum C."/>
            <person name="Barry K."/>
            <person name="Grigoriev I.V."/>
            <person name="Favel A."/>
            <person name="Rosso M.N."/>
            <person name="Martin F."/>
        </authorList>
    </citation>
    <scope>NUCLEOTIDE SEQUENCE [LARGE SCALE GENOMIC DNA]</scope>
    <source>
        <strain evidence="4 5">CIRM-BRFM 2984</strain>
    </source>
</reference>
<dbReference type="SUPFAM" id="SSF51905">
    <property type="entry name" value="FAD/NAD(P)-binding domain"/>
    <property type="match status" value="2"/>
</dbReference>
<organism evidence="4 5">
    <name type="scientific">Favolaschia claudopus</name>
    <dbReference type="NCBI Taxonomy" id="2862362"/>
    <lineage>
        <taxon>Eukaryota</taxon>
        <taxon>Fungi</taxon>
        <taxon>Dikarya</taxon>
        <taxon>Basidiomycota</taxon>
        <taxon>Agaricomycotina</taxon>
        <taxon>Agaricomycetes</taxon>
        <taxon>Agaricomycetidae</taxon>
        <taxon>Agaricales</taxon>
        <taxon>Marasmiineae</taxon>
        <taxon>Mycenaceae</taxon>
        <taxon>Favolaschia</taxon>
    </lineage>
</organism>
<evidence type="ECO:0000256" key="1">
    <source>
        <dbReference type="ARBA" id="ARBA00022630"/>
    </source>
</evidence>
<protein>
    <submittedName>
        <fullName evidence="4">Flavin-containing monooxygenase YUCCA9</fullName>
    </submittedName>
</protein>
<dbReference type="InterPro" id="IPR050982">
    <property type="entry name" value="Auxin_biosynth/cation_transpt"/>
</dbReference>
<comment type="caution">
    <text evidence="4">The sequence shown here is derived from an EMBL/GenBank/DDBJ whole genome shotgun (WGS) entry which is preliminary data.</text>
</comment>
<dbReference type="PANTHER" id="PTHR43539:SF68">
    <property type="entry name" value="FLAVIN-BINDING MONOOXYGENASE-LIKE PROTEIN (AFU_ORTHOLOGUE AFUA_4G09220)"/>
    <property type="match status" value="1"/>
</dbReference>
<keyword evidence="5" id="KW-1185">Reference proteome</keyword>
<dbReference type="InterPro" id="IPR020946">
    <property type="entry name" value="Flavin_mOase-like"/>
</dbReference>
<evidence type="ECO:0000313" key="5">
    <source>
        <dbReference type="Proteomes" id="UP001362999"/>
    </source>
</evidence>
<gene>
    <name evidence="4" type="ORF">R3P38DRAFT_2909274</name>
</gene>
<keyword evidence="2" id="KW-0274">FAD</keyword>
<dbReference type="Pfam" id="PF00743">
    <property type="entry name" value="FMO-like"/>
    <property type="match status" value="1"/>
</dbReference>
<accession>A0AAW0CD74</accession>
<evidence type="ECO:0000256" key="2">
    <source>
        <dbReference type="ARBA" id="ARBA00022827"/>
    </source>
</evidence>
<dbReference type="GO" id="GO:0050660">
    <property type="term" value="F:flavin adenine dinucleotide binding"/>
    <property type="evidence" value="ECO:0007669"/>
    <property type="project" value="InterPro"/>
</dbReference>
<dbReference type="GO" id="GO:0050661">
    <property type="term" value="F:NADP binding"/>
    <property type="evidence" value="ECO:0007669"/>
    <property type="project" value="InterPro"/>
</dbReference>
<dbReference type="PANTHER" id="PTHR43539">
    <property type="entry name" value="FLAVIN-BINDING MONOOXYGENASE-LIKE PROTEIN (AFU_ORTHOLOGUE AFUA_4G09220)"/>
    <property type="match status" value="1"/>
</dbReference>
<sequence>MALNSSQVSSSWLRQFGTALESRDVSAIASCCHPKVYFRDILVFSWDNRCLHGHSILAAYLTRAFAKESQPSITRVELDKSRPGLLPEYGPLTNKLPLRAVSAAFKFSCAVGVGRGYFSLVYTESRQWKALVVMMALADIKGHEEIERPLAQHHEGDERRAIETNPHVLIIGGGQSGLVVAARFKQMNIRALVLETNHRVGDNWRKRHPSLVLHSPKKCNSMLYRPFPNSWPDFISRDQFADWLEQYVLDLDLVVWTNSRPLPRPTYDPTSKRWTVEVDRAGEHLVLNPVHIVVAAGTLGAPRVPYIPSQHNFTGTTMHSSEYRDGKSFSGKRVVVVGAGNTSSDLCQDLVLHGAQSVTMVQRSSTWITSRASAREMFECMYPSELDIDVCDLLAMARPLKLMQKIEKQTMAQTLKEERATHRGLREVGFHLETEKTFLSLWYERLGGIDNGCAELIRSGKVKIKQGVEILQFSGASSIGFTDGTSLEVDSVIYATSHESVTDTMRPLFGEKIIAMAGPVWGTDGEGELRGCYRPTGHPGLWFAAGELAVSRPCSKQLVSEANSRLLILISFLVGIANQGD</sequence>
<evidence type="ECO:0000313" key="4">
    <source>
        <dbReference type="EMBL" id="KAK7035835.1"/>
    </source>
</evidence>
<dbReference type="GO" id="GO:0004499">
    <property type="term" value="F:N,N-dimethylaniline monooxygenase activity"/>
    <property type="evidence" value="ECO:0007669"/>
    <property type="project" value="InterPro"/>
</dbReference>